<dbReference type="GO" id="GO:0042918">
    <property type="term" value="P:alkanesulfonate transmembrane transport"/>
    <property type="evidence" value="ECO:0007669"/>
    <property type="project" value="UniProtKB-ARBA"/>
</dbReference>
<dbReference type="SUPFAM" id="SSF161098">
    <property type="entry name" value="MetI-like"/>
    <property type="match status" value="1"/>
</dbReference>
<feature type="transmembrane region" description="Helical" evidence="7">
    <location>
        <begin position="134"/>
        <end position="153"/>
    </location>
</feature>
<keyword evidence="10" id="KW-1185">Reference proteome</keyword>
<feature type="transmembrane region" description="Helical" evidence="7">
    <location>
        <begin position="54"/>
        <end position="74"/>
    </location>
</feature>
<evidence type="ECO:0000259" key="8">
    <source>
        <dbReference type="PROSITE" id="PS50928"/>
    </source>
</evidence>
<dbReference type="RefSeq" id="WP_212904458.1">
    <property type="nucleotide sequence ID" value="NZ_BOPZ01000022.1"/>
</dbReference>
<protein>
    <submittedName>
        <fullName evidence="9">ABC transporter permease</fullName>
    </submittedName>
</protein>
<evidence type="ECO:0000313" key="10">
    <source>
        <dbReference type="Proteomes" id="UP000679179"/>
    </source>
</evidence>
<keyword evidence="3" id="KW-1003">Cell membrane</keyword>
<dbReference type="Gene3D" id="1.10.3720.10">
    <property type="entry name" value="MetI-like"/>
    <property type="match status" value="1"/>
</dbReference>
<dbReference type="InterPro" id="IPR000515">
    <property type="entry name" value="MetI-like"/>
</dbReference>
<evidence type="ECO:0000256" key="1">
    <source>
        <dbReference type="ARBA" id="ARBA00004651"/>
    </source>
</evidence>
<dbReference type="AlphaFoldDB" id="A0A919S211"/>
<feature type="transmembrane region" description="Helical" evidence="7">
    <location>
        <begin position="203"/>
        <end position="226"/>
    </location>
</feature>
<feature type="transmembrane region" description="Helical" evidence="7">
    <location>
        <begin position="246"/>
        <end position="265"/>
    </location>
</feature>
<dbReference type="FunFam" id="1.10.3720.10:FF:000003">
    <property type="entry name" value="Aliphatic sulfonate ABC transporter permease"/>
    <property type="match status" value="1"/>
</dbReference>
<dbReference type="GO" id="GO:0005886">
    <property type="term" value="C:plasma membrane"/>
    <property type="evidence" value="ECO:0007669"/>
    <property type="project" value="UniProtKB-SubCell"/>
</dbReference>
<comment type="similarity">
    <text evidence="7">Belongs to the binding-protein-dependent transport system permease family.</text>
</comment>
<comment type="caution">
    <text evidence="9">The sequence shown here is derived from an EMBL/GenBank/DDBJ whole genome shotgun (WGS) entry which is preliminary data.</text>
</comment>
<keyword evidence="6 7" id="KW-0472">Membrane</keyword>
<evidence type="ECO:0000256" key="2">
    <source>
        <dbReference type="ARBA" id="ARBA00022448"/>
    </source>
</evidence>
<dbReference type="InterPro" id="IPR035906">
    <property type="entry name" value="MetI-like_sf"/>
</dbReference>
<evidence type="ECO:0000256" key="6">
    <source>
        <dbReference type="ARBA" id="ARBA00023136"/>
    </source>
</evidence>
<dbReference type="Proteomes" id="UP000679179">
    <property type="component" value="Unassembled WGS sequence"/>
</dbReference>
<evidence type="ECO:0000256" key="4">
    <source>
        <dbReference type="ARBA" id="ARBA00022692"/>
    </source>
</evidence>
<feature type="transmembrane region" description="Helical" evidence="7">
    <location>
        <begin position="30"/>
        <end position="48"/>
    </location>
</feature>
<feature type="transmembrane region" description="Helical" evidence="7">
    <location>
        <begin position="95"/>
        <end position="114"/>
    </location>
</feature>
<dbReference type="PANTHER" id="PTHR30151">
    <property type="entry name" value="ALKANE SULFONATE ABC TRANSPORTER-RELATED, MEMBRANE SUBUNIT"/>
    <property type="match status" value="1"/>
</dbReference>
<feature type="domain" description="ABC transmembrane type-1" evidence="8">
    <location>
        <begin position="85"/>
        <end position="265"/>
    </location>
</feature>
<evidence type="ECO:0000256" key="5">
    <source>
        <dbReference type="ARBA" id="ARBA00022989"/>
    </source>
</evidence>
<dbReference type="CDD" id="cd06261">
    <property type="entry name" value="TM_PBP2"/>
    <property type="match status" value="1"/>
</dbReference>
<dbReference type="EMBL" id="BOPZ01000022">
    <property type="protein sequence ID" value="GIM29770.1"/>
    <property type="molecule type" value="Genomic_DNA"/>
</dbReference>
<name>A0A919S211_9CLOT</name>
<keyword evidence="5 7" id="KW-1133">Transmembrane helix</keyword>
<gene>
    <name evidence="9" type="ORF">CPJCM30710_24360</name>
</gene>
<evidence type="ECO:0000256" key="3">
    <source>
        <dbReference type="ARBA" id="ARBA00022475"/>
    </source>
</evidence>
<reference evidence="9" key="1">
    <citation type="submission" date="2021-03" db="EMBL/GenBank/DDBJ databases">
        <title>Taxonomic study of Clostridium polyendosporum from meadow-gley soil under rice.</title>
        <authorList>
            <person name="Kobayashi H."/>
            <person name="Tanizawa Y."/>
            <person name="Yagura M."/>
        </authorList>
    </citation>
    <scope>NUCLEOTIDE SEQUENCE</scope>
    <source>
        <strain evidence="9">JCM 30710</strain>
    </source>
</reference>
<proteinExistence type="inferred from homology"/>
<evidence type="ECO:0000256" key="7">
    <source>
        <dbReference type="RuleBase" id="RU363032"/>
    </source>
</evidence>
<keyword evidence="2 7" id="KW-0813">Transport</keyword>
<organism evidence="9 10">
    <name type="scientific">Clostridium polyendosporum</name>
    <dbReference type="NCBI Taxonomy" id="69208"/>
    <lineage>
        <taxon>Bacteria</taxon>
        <taxon>Bacillati</taxon>
        <taxon>Bacillota</taxon>
        <taxon>Clostridia</taxon>
        <taxon>Eubacteriales</taxon>
        <taxon>Clostridiaceae</taxon>
        <taxon>Clostridium</taxon>
    </lineage>
</organism>
<accession>A0A919S211</accession>
<comment type="subcellular location">
    <subcellularLocation>
        <location evidence="1 7">Cell membrane</location>
        <topology evidence="1 7">Multi-pass membrane protein</topology>
    </subcellularLocation>
</comment>
<dbReference type="PANTHER" id="PTHR30151:SF38">
    <property type="entry name" value="ALIPHATIC SULFONATES TRANSPORT PERMEASE PROTEIN SSUC-RELATED"/>
    <property type="match status" value="1"/>
</dbReference>
<dbReference type="PROSITE" id="PS50928">
    <property type="entry name" value="ABC_TM1"/>
    <property type="match status" value="1"/>
</dbReference>
<sequence length="278" mass="31026">MNTQTYELQNTTVSKPLERKTKSKKSKVKLLDRILSYTLIPILILILWETVTKLNIAPPAILPSLEIVLKAFVVQIQNGEMIQDVAISLTRVVRGYTFAVILGLSFGVLMGISLRANKIFSGVFNGIRQIPPMAWIPLIILWFGIGETSKIIIISKAAFFPILLNTIDGIRNTPKGYIEVARLYNINKFDLFRKIYFPSALPSIFVGLRLGLGIAWAMVVAAELIASSSGIGYRINDARSLMQSDVMIADMIVIGIIGSIMDFILRKVSRYFSKWQAT</sequence>
<keyword evidence="4 7" id="KW-0812">Transmembrane</keyword>
<evidence type="ECO:0000313" key="9">
    <source>
        <dbReference type="EMBL" id="GIM29770.1"/>
    </source>
</evidence>
<dbReference type="Pfam" id="PF00528">
    <property type="entry name" value="BPD_transp_1"/>
    <property type="match status" value="1"/>
</dbReference>